<dbReference type="AlphaFoldDB" id="A0A8K0D2J0"/>
<sequence>MLLKVLLLVSGILAVQSEEIKSAVFQKTFHSGHFDIESGLSDSSNQGVEGGAVVVRSNLPVEQQQKLAAILTQIYRSTPDELHRAKSFQTNLSQMIGVYWDVVINFDVMIFYYQYFIWLKIDNDQVVAFGRA</sequence>
<proteinExistence type="predicted"/>
<reference evidence="2" key="1">
    <citation type="submission" date="2019-08" db="EMBL/GenBank/DDBJ databases">
        <title>The genome of the North American firefly Photinus pyralis.</title>
        <authorList>
            <consortium name="Photinus pyralis genome working group"/>
            <person name="Fallon T.R."/>
            <person name="Sander Lower S.E."/>
            <person name="Weng J.-K."/>
        </authorList>
    </citation>
    <scope>NUCLEOTIDE SEQUENCE</scope>
    <source>
        <strain evidence="2">TRF0915ILg1</strain>
        <tissue evidence="2">Whole body</tissue>
    </source>
</reference>
<name>A0A8K0D2J0_IGNLU</name>
<gene>
    <name evidence="2" type="ORF">ILUMI_10295</name>
</gene>
<comment type="caution">
    <text evidence="2">The sequence shown here is derived from an EMBL/GenBank/DDBJ whole genome shotgun (WGS) entry which is preliminary data.</text>
</comment>
<keyword evidence="3" id="KW-1185">Reference proteome</keyword>
<dbReference type="EMBL" id="VTPC01005570">
    <property type="protein sequence ID" value="KAF2895881.1"/>
    <property type="molecule type" value="Genomic_DNA"/>
</dbReference>
<evidence type="ECO:0000313" key="3">
    <source>
        <dbReference type="Proteomes" id="UP000801492"/>
    </source>
</evidence>
<evidence type="ECO:0000256" key="1">
    <source>
        <dbReference type="SAM" id="SignalP"/>
    </source>
</evidence>
<accession>A0A8K0D2J0</accession>
<feature type="signal peptide" evidence="1">
    <location>
        <begin position="1"/>
        <end position="17"/>
    </location>
</feature>
<dbReference type="OrthoDB" id="6740849at2759"/>
<dbReference type="Proteomes" id="UP000801492">
    <property type="component" value="Unassembled WGS sequence"/>
</dbReference>
<evidence type="ECO:0000313" key="2">
    <source>
        <dbReference type="EMBL" id="KAF2895881.1"/>
    </source>
</evidence>
<protein>
    <submittedName>
        <fullName evidence="2">Uncharacterized protein</fullName>
    </submittedName>
</protein>
<organism evidence="2 3">
    <name type="scientific">Ignelater luminosus</name>
    <name type="common">Cucubano</name>
    <name type="synonym">Pyrophorus luminosus</name>
    <dbReference type="NCBI Taxonomy" id="2038154"/>
    <lineage>
        <taxon>Eukaryota</taxon>
        <taxon>Metazoa</taxon>
        <taxon>Ecdysozoa</taxon>
        <taxon>Arthropoda</taxon>
        <taxon>Hexapoda</taxon>
        <taxon>Insecta</taxon>
        <taxon>Pterygota</taxon>
        <taxon>Neoptera</taxon>
        <taxon>Endopterygota</taxon>
        <taxon>Coleoptera</taxon>
        <taxon>Polyphaga</taxon>
        <taxon>Elateriformia</taxon>
        <taxon>Elateroidea</taxon>
        <taxon>Elateridae</taxon>
        <taxon>Agrypninae</taxon>
        <taxon>Pyrophorini</taxon>
        <taxon>Ignelater</taxon>
    </lineage>
</organism>
<keyword evidence="1" id="KW-0732">Signal</keyword>
<feature type="chain" id="PRO_5035428931" evidence="1">
    <location>
        <begin position="18"/>
        <end position="132"/>
    </location>
</feature>